<gene>
    <name evidence="8" type="ORF">g.6114</name>
</gene>
<evidence type="ECO:0000256" key="5">
    <source>
        <dbReference type="ARBA" id="ARBA00023014"/>
    </source>
</evidence>
<dbReference type="InterPro" id="IPR050340">
    <property type="entry name" value="Cytosolic_Fe-S_CAF"/>
</dbReference>
<dbReference type="Pfam" id="PF02256">
    <property type="entry name" value="Fe_hyd_SSU"/>
    <property type="match status" value="1"/>
</dbReference>
<keyword evidence="3" id="KW-0479">Metal-binding</keyword>
<reference evidence="8" key="1">
    <citation type="submission" date="2015-12" db="EMBL/GenBank/DDBJ databases">
        <title>De novo transcriptome assembly of four potential Pierce s Disease insect vectors from Arizona vineyards.</title>
        <authorList>
            <person name="Tassone E.E."/>
        </authorList>
    </citation>
    <scope>NUCLEOTIDE SEQUENCE</scope>
</reference>
<dbReference type="SUPFAM" id="SSF53920">
    <property type="entry name" value="Fe-only hydrogenase"/>
    <property type="match status" value="1"/>
</dbReference>
<evidence type="ECO:0000256" key="4">
    <source>
        <dbReference type="ARBA" id="ARBA00023004"/>
    </source>
</evidence>
<dbReference type="SMART" id="SM00902">
    <property type="entry name" value="Fe_hyd_SSU"/>
    <property type="match status" value="1"/>
</dbReference>
<dbReference type="InterPro" id="IPR004108">
    <property type="entry name" value="Fe_hydrogenase_lsu_C"/>
</dbReference>
<dbReference type="InterPro" id="IPR003149">
    <property type="entry name" value="Fe_hydrogenase_ssu"/>
</dbReference>
<dbReference type="Gene3D" id="3.40.950.10">
    <property type="entry name" value="Fe-only Hydrogenase (Larger Subunit), Chain L, domain 3"/>
    <property type="match status" value="1"/>
</dbReference>
<comment type="function">
    <text evidence="6">Component of the cytosolic iron-sulfur (Fe/S) protein assembly machinery. Required for maturation of extramitochondrial Fe/S proteins.</text>
</comment>
<sequence length="481" mass="54013">MTSRFSGALQLTDLDDFITPSQECIKPIKIDKEKSGTGAKIKIQDDGTYVQIKEGGFIEPLKRVDISLSDCLACSGCITSAESVLVTEQSQEEMMRVLKENKLLKEENNRNAKIIVVSFSIQPLLSIAVSHNLSPLNAAEKLAGFFKRCGADLVFDMGIADDFALIEAQEEFLERYQSKQFGAKYSLPMLASSCPGWVCYAEKTHGSFVLPHISTTRSPQQIMGSLVKNYLAEGLKRSPDSMYHITLMPCYDKKLEASRSDFKNKKYETRDVDCVITPIELEQLMQSQSVQLADEEPVELDWLWSEFIQPPLQSHIGSGSGGYAQHIFLNAAKVLFPNVVSNLNLRVLRNQDFQELTLEHESEVLLRFGIANGFRNIQNLVQKIKRGKCTYDYVEVMACPSGCLNGGAQIRPKGDMTARELTSKLDEMYRTLDVHKPEENKAVSDLYKSWVEGCHTVKSRALLHTSYHALEKSSNALNIKW</sequence>
<dbReference type="PANTHER" id="PTHR11615">
    <property type="entry name" value="NITRATE, FORMATE, IRON DEHYDROGENASE"/>
    <property type="match status" value="1"/>
</dbReference>
<evidence type="ECO:0000313" key="8">
    <source>
        <dbReference type="EMBL" id="JAS13639.1"/>
    </source>
</evidence>
<keyword evidence="4" id="KW-0408">Iron</keyword>
<dbReference type="FunFam" id="3.30.70.20:FF:000042">
    <property type="entry name" value="Cytosolic Fe-S cluster assembly factor NAR1"/>
    <property type="match status" value="1"/>
</dbReference>
<proteinExistence type="inferred from homology"/>
<dbReference type="EMBL" id="GEDC01023659">
    <property type="protein sequence ID" value="JAS13639.1"/>
    <property type="molecule type" value="Transcribed_RNA"/>
</dbReference>
<dbReference type="Pfam" id="PF02906">
    <property type="entry name" value="Fe_hyd_lg_C"/>
    <property type="match status" value="1"/>
</dbReference>
<dbReference type="Gene3D" id="3.40.50.1780">
    <property type="match status" value="1"/>
</dbReference>
<dbReference type="InterPro" id="IPR009016">
    <property type="entry name" value="Fe_hydrogenase"/>
</dbReference>
<accession>A0A1B6CJK3</accession>
<keyword evidence="5" id="KW-0411">Iron-sulfur</keyword>
<evidence type="ECO:0000256" key="6">
    <source>
        <dbReference type="ARBA" id="ARBA00025700"/>
    </source>
</evidence>
<dbReference type="GO" id="GO:0046872">
    <property type="term" value="F:metal ion binding"/>
    <property type="evidence" value="ECO:0007669"/>
    <property type="project" value="UniProtKB-KW"/>
</dbReference>
<comment type="similarity">
    <text evidence="1">Belongs to the NARF family.</text>
</comment>
<name>A0A1B6CJK3_9HEMI</name>
<organism evidence="8">
    <name type="scientific">Clastoptera arizonana</name>
    <name type="common">Arizona spittle bug</name>
    <dbReference type="NCBI Taxonomy" id="38151"/>
    <lineage>
        <taxon>Eukaryota</taxon>
        <taxon>Metazoa</taxon>
        <taxon>Ecdysozoa</taxon>
        <taxon>Arthropoda</taxon>
        <taxon>Hexapoda</taxon>
        <taxon>Insecta</taxon>
        <taxon>Pterygota</taxon>
        <taxon>Neoptera</taxon>
        <taxon>Paraneoptera</taxon>
        <taxon>Hemiptera</taxon>
        <taxon>Auchenorrhyncha</taxon>
        <taxon>Cercopoidea</taxon>
        <taxon>Clastopteridae</taxon>
        <taxon>Clastoptera</taxon>
    </lineage>
</organism>
<keyword evidence="2" id="KW-0004">4Fe-4S</keyword>
<evidence type="ECO:0000259" key="7">
    <source>
        <dbReference type="SMART" id="SM00902"/>
    </source>
</evidence>
<protein>
    <recommendedName>
        <fullName evidence="7">Iron hydrogenase small subunit domain-containing protein</fullName>
    </recommendedName>
</protein>
<evidence type="ECO:0000256" key="2">
    <source>
        <dbReference type="ARBA" id="ARBA00022485"/>
    </source>
</evidence>
<evidence type="ECO:0000256" key="3">
    <source>
        <dbReference type="ARBA" id="ARBA00022723"/>
    </source>
</evidence>
<evidence type="ECO:0000256" key="1">
    <source>
        <dbReference type="ARBA" id="ARBA00006596"/>
    </source>
</evidence>
<dbReference type="GO" id="GO:0051539">
    <property type="term" value="F:4 iron, 4 sulfur cluster binding"/>
    <property type="evidence" value="ECO:0007669"/>
    <property type="project" value="UniProtKB-KW"/>
</dbReference>
<dbReference type="AlphaFoldDB" id="A0A1B6CJK3"/>
<feature type="domain" description="Iron hydrogenase small subunit" evidence="7">
    <location>
        <begin position="415"/>
        <end position="471"/>
    </location>
</feature>